<dbReference type="PANTHER" id="PTHR30518:SF2">
    <property type="entry name" value="ENDOLYTIC MUREIN TRANSGLYCOSYLASE"/>
    <property type="match status" value="1"/>
</dbReference>
<evidence type="ECO:0000256" key="4">
    <source>
        <dbReference type="ARBA" id="ARBA00023136"/>
    </source>
</evidence>
<dbReference type="AlphaFoldDB" id="X1UUQ9"/>
<dbReference type="NCBIfam" id="TIGR00247">
    <property type="entry name" value="endolytic transglycosylase MltG"/>
    <property type="match status" value="1"/>
</dbReference>
<organism evidence="7">
    <name type="scientific">marine sediment metagenome</name>
    <dbReference type="NCBI Taxonomy" id="412755"/>
    <lineage>
        <taxon>unclassified sequences</taxon>
        <taxon>metagenomes</taxon>
        <taxon>ecological metagenomes</taxon>
    </lineage>
</organism>
<keyword evidence="5" id="KW-0456">Lyase</keyword>
<reference evidence="7" key="1">
    <citation type="journal article" date="2014" name="Front. Microbiol.">
        <title>High frequency of phylogenetically diverse reductive dehalogenase-homologous genes in deep subseafloor sedimentary metagenomes.</title>
        <authorList>
            <person name="Kawai M."/>
            <person name="Futagami T."/>
            <person name="Toyoda A."/>
            <person name="Takaki Y."/>
            <person name="Nishi S."/>
            <person name="Hori S."/>
            <person name="Arai W."/>
            <person name="Tsubouchi T."/>
            <person name="Morono Y."/>
            <person name="Uchiyama I."/>
            <person name="Ito T."/>
            <person name="Fujiyama A."/>
            <person name="Inagaki F."/>
            <person name="Takami H."/>
        </authorList>
    </citation>
    <scope>NUCLEOTIDE SEQUENCE</scope>
    <source>
        <strain evidence="7">Expedition CK06-06</strain>
    </source>
</reference>
<dbReference type="GO" id="GO:0016829">
    <property type="term" value="F:lyase activity"/>
    <property type="evidence" value="ECO:0007669"/>
    <property type="project" value="UniProtKB-KW"/>
</dbReference>
<evidence type="ECO:0000256" key="2">
    <source>
        <dbReference type="ARBA" id="ARBA00022692"/>
    </source>
</evidence>
<evidence type="ECO:0000256" key="3">
    <source>
        <dbReference type="ARBA" id="ARBA00022989"/>
    </source>
</evidence>
<dbReference type="PANTHER" id="PTHR30518">
    <property type="entry name" value="ENDOLYTIC MUREIN TRANSGLYCOSYLASE"/>
    <property type="match status" value="1"/>
</dbReference>
<dbReference type="InterPro" id="IPR003770">
    <property type="entry name" value="MLTG-like"/>
</dbReference>
<feature type="non-terminal residue" evidence="7">
    <location>
        <position position="1"/>
    </location>
</feature>
<proteinExistence type="predicted"/>
<evidence type="ECO:0000256" key="1">
    <source>
        <dbReference type="ARBA" id="ARBA00022475"/>
    </source>
</evidence>
<evidence type="ECO:0000256" key="5">
    <source>
        <dbReference type="ARBA" id="ARBA00023239"/>
    </source>
</evidence>
<dbReference type="Pfam" id="PF02618">
    <property type="entry name" value="YceG"/>
    <property type="match status" value="1"/>
</dbReference>
<keyword evidence="2" id="KW-0812">Transmembrane</keyword>
<keyword evidence="6" id="KW-0961">Cell wall biogenesis/degradation</keyword>
<keyword evidence="1" id="KW-1003">Cell membrane</keyword>
<keyword evidence="4" id="KW-0472">Membrane</keyword>
<comment type="caution">
    <text evidence="7">The sequence shown here is derived from an EMBL/GenBank/DDBJ whole genome shotgun (WGS) entry which is preliminary data.</text>
</comment>
<evidence type="ECO:0008006" key="8">
    <source>
        <dbReference type="Google" id="ProtNLM"/>
    </source>
</evidence>
<keyword evidence="3" id="KW-1133">Transmembrane helix</keyword>
<evidence type="ECO:0000313" key="7">
    <source>
        <dbReference type="EMBL" id="GAI96079.1"/>
    </source>
</evidence>
<dbReference type="GO" id="GO:0071555">
    <property type="term" value="P:cell wall organization"/>
    <property type="evidence" value="ECO:0007669"/>
    <property type="project" value="UniProtKB-KW"/>
</dbReference>
<accession>X1UUQ9</accession>
<sequence>IAEGETILEIEENLKEKGLISASASLKDWKIGDFFEKRYFDIFSAISTDVSLEGYLFPDSYHLPQGLEEKEILSIFIDNFVSKIENDLFFDIKEQKRSFYEILTMASLLEKEVRKETDKRMVADILWRRLNTDFPLQVDATICYAEYESFKKCSLTRALFKLDSPYNTYIYKGLPPTPINNPGIESMQAALNPLANDYWYYMTDRETGKTIFSETFEEHLESRRKYL</sequence>
<dbReference type="EMBL" id="BARW01023473">
    <property type="protein sequence ID" value="GAI96079.1"/>
    <property type="molecule type" value="Genomic_DNA"/>
</dbReference>
<name>X1UUQ9_9ZZZZ</name>
<evidence type="ECO:0000256" key="6">
    <source>
        <dbReference type="ARBA" id="ARBA00023316"/>
    </source>
</evidence>
<gene>
    <name evidence="7" type="ORF">S12H4_38921</name>
</gene>
<protein>
    <recommendedName>
        <fullName evidence="8">Endolytic transglycosylase MltG</fullName>
    </recommendedName>
</protein>